<accession>A0A1F6EXD1</accession>
<evidence type="ECO:0000313" key="1">
    <source>
        <dbReference type="EMBL" id="OGG78278.1"/>
    </source>
</evidence>
<name>A0A1F6EXD1_9BACT</name>
<comment type="caution">
    <text evidence="1">The sequence shown here is derived from an EMBL/GenBank/DDBJ whole genome shotgun (WGS) entry which is preliminary data.</text>
</comment>
<dbReference type="EMBL" id="MFLW01000016">
    <property type="protein sequence ID" value="OGG78278.1"/>
    <property type="molecule type" value="Genomic_DNA"/>
</dbReference>
<protein>
    <submittedName>
        <fullName evidence="1">Uncharacterized protein</fullName>
    </submittedName>
</protein>
<dbReference type="Proteomes" id="UP000178811">
    <property type="component" value="Unassembled WGS sequence"/>
</dbReference>
<proteinExistence type="predicted"/>
<dbReference type="AlphaFoldDB" id="A0A1F6EXD1"/>
<organism evidence="1 2">
    <name type="scientific">Candidatus Kaiserbacteria bacterium RIFCSPLOWO2_01_FULL_52_12b</name>
    <dbReference type="NCBI Taxonomy" id="1798509"/>
    <lineage>
        <taxon>Bacteria</taxon>
        <taxon>Candidatus Kaiseribacteriota</taxon>
    </lineage>
</organism>
<evidence type="ECO:0000313" key="2">
    <source>
        <dbReference type="Proteomes" id="UP000178811"/>
    </source>
</evidence>
<gene>
    <name evidence="1" type="ORF">A3A36_02925</name>
</gene>
<sequence>MSEDLKKFEELFKVLTTGTRDEIKEAKRRIEKIGREDRPLFRRADEFVFKIIADFDCIPDAEHKAAVISGMSLFYLALADGYFDELKKFIVKNLQYPDGRVREAARKTGEWLFISLSSRAEPFVYPEDTPLTEEQKSEQIIARKQYIDFVAEIESLIDQCDDTDEDAEYIDDMKPSVHKSLQLFWDRLTESPSYRRAVEQSRSIPLEIFMKRKEIEGELENKLKEAGSDFDLEYIKQIIYEEDGTDSLTDIIMLFDTGQGADELQDVLEIVNDAWNYFPHKILDGLSPAERLLEYGR</sequence>
<reference evidence="1 2" key="1">
    <citation type="journal article" date="2016" name="Nat. Commun.">
        <title>Thousands of microbial genomes shed light on interconnected biogeochemical processes in an aquifer system.</title>
        <authorList>
            <person name="Anantharaman K."/>
            <person name="Brown C.T."/>
            <person name="Hug L.A."/>
            <person name="Sharon I."/>
            <person name="Castelle C.J."/>
            <person name="Probst A.J."/>
            <person name="Thomas B.C."/>
            <person name="Singh A."/>
            <person name="Wilkins M.J."/>
            <person name="Karaoz U."/>
            <person name="Brodie E.L."/>
            <person name="Williams K.H."/>
            <person name="Hubbard S.S."/>
            <person name="Banfield J.F."/>
        </authorList>
    </citation>
    <scope>NUCLEOTIDE SEQUENCE [LARGE SCALE GENOMIC DNA]</scope>
</reference>